<proteinExistence type="predicted"/>
<dbReference type="EMBL" id="PDCK01000041">
    <property type="protein sequence ID" value="PRQ42534.1"/>
    <property type="molecule type" value="Genomic_DNA"/>
</dbReference>
<keyword evidence="3" id="KW-1185">Reference proteome</keyword>
<dbReference type="PANTHER" id="PTHR37729:SF1">
    <property type="entry name" value="NEUROFILAMENT PROTEIN-LIKE PROTEIN"/>
    <property type="match status" value="1"/>
</dbReference>
<feature type="region of interest" description="Disordered" evidence="1">
    <location>
        <begin position="617"/>
        <end position="650"/>
    </location>
</feature>
<protein>
    <submittedName>
        <fullName evidence="2">Uncharacterized protein</fullName>
    </submittedName>
</protein>
<dbReference type="PANTHER" id="PTHR37729">
    <property type="entry name" value="NEUROFILAMENT PROTEIN-LIKE PROTEIN"/>
    <property type="match status" value="1"/>
</dbReference>
<evidence type="ECO:0000313" key="3">
    <source>
        <dbReference type="Proteomes" id="UP000238479"/>
    </source>
</evidence>
<comment type="caution">
    <text evidence="2">The sequence shown here is derived from an EMBL/GenBank/DDBJ whole genome shotgun (WGS) entry which is preliminary data.</text>
</comment>
<evidence type="ECO:0000313" key="2">
    <source>
        <dbReference type="EMBL" id="PRQ42534.1"/>
    </source>
</evidence>
<gene>
    <name evidence="2" type="ORF">RchiOBHm_Chr3g0458711</name>
</gene>
<feature type="region of interest" description="Disordered" evidence="1">
    <location>
        <begin position="1"/>
        <end position="69"/>
    </location>
</feature>
<feature type="compositionally biased region" description="Basic and acidic residues" evidence="1">
    <location>
        <begin position="248"/>
        <end position="333"/>
    </location>
</feature>
<dbReference type="Proteomes" id="UP000238479">
    <property type="component" value="Chromosome 3"/>
</dbReference>
<organism evidence="2 3">
    <name type="scientific">Rosa chinensis</name>
    <name type="common">China rose</name>
    <dbReference type="NCBI Taxonomy" id="74649"/>
    <lineage>
        <taxon>Eukaryota</taxon>
        <taxon>Viridiplantae</taxon>
        <taxon>Streptophyta</taxon>
        <taxon>Embryophyta</taxon>
        <taxon>Tracheophyta</taxon>
        <taxon>Spermatophyta</taxon>
        <taxon>Magnoliopsida</taxon>
        <taxon>eudicotyledons</taxon>
        <taxon>Gunneridae</taxon>
        <taxon>Pentapetalae</taxon>
        <taxon>rosids</taxon>
        <taxon>fabids</taxon>
        <taxon>Rosales</taxon>
        <taxon>Rosaceae</taxon>
        <taxon>Rosoideae</taxon>
        <taxon>Rosoideae incertae sedis</taxon>
        <taxon>Rosa</taxon>
    </lineage>
</organism>
<feature type="compositionally biased region" description="Basic and acidic residues" evidence="1">
    <location>
        <begin position="40"/>
        <end position="69"/>
    </location>
</feature>
<feature type="compositionally biased region" description="Basic and acidic residues" evidence="1">
    <location>
        <begin position="641"/>
        <end position="650"/>
    </location>
</feature>
<reference evidence="2 3" key="1">
    <citation type="journal article" date="2018" name="Nat. Genet.">
        <title>The Rosa genome provides new insights in the design of modern roses.</title>
        <authorList>
            <person name="Bendahmane M."/>
        </authorList>
    </citation>
    <scope>NUCLEOTIDE SEQUENCE [LARGE SCALE GENOMIC DNA]</scope>
    <source>
        <strain evidence="3">cv. Old Blush</strain>
    </source>
</reference>
<evidence type="ECO:0000256" key="1">
    <source>
        <dbReference type="SAM" id="MobiDB-lite"/>
    </source>
</evidence>
<feature type="compositionally biased region" description="Basic and acidic residues" evidence="1">
    <location>
        <begin position="783"/>
        <end position="816"/>
    </location>
</feature>
<accession>A0A2P6R7W9</accession>
<dbReference type="Gramene" id="PRQ42534">
    <property type="protein sequence ID" value="PRQ42534"/>
    <property type="gene ID" value="RchiOBHm_Chr3g0458711"/>
</dbReference>
<dbReference type="STRING" id="74649.A0A2P6R7W9"/>
<feature type="compositionally biased region" description="Basic and acidic residues" evidence="1">
    <location>
        <begin position="713"/>
        <end position="754"/>
    </location>
</feature>
<feature type="region of interest" description="Disordered" evidence="1">
    <location>
        <begin position="218"/>
        <end position="356"/>
    </location>
</feature>
<feature type="region of interest" description="Disordered" evidence="1">
    <location>
        <begin position="565"/>
        <end position="586"/>
    </location>
</feature>
<feature type="compositionally biased region" description="Basic and acidic residues" evidence="1">
    <location>
        <begin position="18"/>
        <end position="30"/>
    </location>
</feature>
<name>A0A2P6R7W9_ROSCH</name>
<sequence length="863" mass="94620">MATETVASPPVPTTDDEQVAKKVSEERKADEEDGVPLTKENGEEILKTDDSLSLETPHKSEAVDHEKIEPPVVEAEEIVDAPVSDFPLVDETKVRNDPIPDILEQVDEAEKNADAAVSDIPLVEESKVESDPIPDIPEQVVDAVKIPEEVESSTESIVREASKEPAIEIIEEGQVEQPKIVDAPQSSYEAIEKPVEPLEVTTDKESVETVLTEIKDSELESLEVQKPELATGEVEEKPGEPSEVTQEVETKLEEVELEKSVQDEKVKDEGPAADKVEPIPFLEEGKTEAENTHSLEVEEAPEQPKVKEEEKTHDEVGAEKSLEDNIVKDEGSKVEASTMLDGQTDKDYESSQVKTPEVVLLNRDGADYSLPDATETVASEDQKNEVTEVDVVEKLQEEAAVEIEKVGGEVLETQETEKEIAVTEYSAEPIKEEEKAGQNGIEVVEKLAEEASVKLETVREGNVETLEIEEKEKSNVITEESTQPIELDEKKELSGLDAVEKLAEEAPVKLGTVGEENVETLEIEEKEKSNVVTEESTQPIELDEKKELSGLDVVEKPAEEAAVEVEKVGEKNVESEDGKSVITEDEKKDLSGADVIEKIADETAVKLEEVGEDNVGKIAETNESEKKDEIIEDSSQPILADQKKESSGVDVVEKLAEDATVEFEKVEEANETKNVQSKDNDSKNVLDEVLTQQDKADVNSYVITPSEVIEKSFEGAGKDVEPAAENEKAEHIKDETPGTVETKKEDNVEEKQDEVTTLVTEPLGESKPSEPEVKGDEPVTLEKTIEDVAKSDRNIEPPAKDGDDTKSSEDLPKEVPAKPSQKQSNTILSKVKQTLVKAKRVITGKSPGLKTPASETKDDIKVK</sequence>
<feature type="compositionally biased region" description="Polar residues" evidence="1">
    <location>
        <begin position="820"/>
        <end position="832"/>
    </location>
</feature>
<feature type="region of interest" description="Disordered" evidence="1">
    <location>
        <begin position="667"/>
        <end position="686"/>
    </location>
</feature>
<feature type="compositionally biased region" description="Basic and acidic residues" evidence="1">
    <location>
        <begin position="767"/>
        <end position="777"/>
    </location>
</feature>
<dbReference type="AlphaFoldDB" id="A0A2P6R7W9"/>
<feature type="region of interest" description="Disordered" evidence="1">
    <location>
        <begin position="713"/>
        <end position="863"/>
    </location>
</feature>
<dbReference type="OMA" id="TEAENTH"/>
<dbReference type="OrthoDB" id="1304274at2759"/>